<dbReference type="AlphaFoldDB" id="A0A2Z3JGK9"/>
<evidence type="ECO:0000256" key="1">
    <source>
        <dbReference type="ARBA" id="ARBA00011073"/>
    </source>
</evidence>
<gene>
    <name evidence="8" type="ORF">DKM44_14555</name>
</gene>
<keyword evidence="6" id="KW-0732">Signal</keyword>
<dbReference type="GO" id="GO:0004252">
    <property type="term" value="F:serine-type endopeptidase activity"/>
    <property type="evidence" value="ECO:0007669"/>
    <property type="project" value="UniProtKB-UniRule"/>
</dbReference>
<dbReference type="PANTHER" id="PTHR43806:SF11">
    <property type="entry name" value="CEREVISIN-RELATED"/>
    <property type="match status" value="1"/>
</dbReference>
<evidence type="ECO:0000313" key="9">
    <source>
        <dbReference type="Proteomes" id="UP000245368"/>
    </source>
</evidence>
<feature type="domain" description="Peptidase S8/S53" evidence="7">
    <location>
        <begin position="117"/>
        <end position="338"/>
    </location>
</feature>
<keyword evidence="2 5" id="KW-0645">Protease</keyword>
<feature type="active site" description="Charge relay system" evidence="5">
    <location>
        <position position="126"/>
    </location>
</feature>
<dbReference type="GO" id="GO:0006508">
    <property type="term" value="P:proteolysis"/>
    <property type="evidence" value="ECO:0007669"/>
    <property type="project" value="UniProtKB-KW"/>
</dbReference>
<dbReference type="Proteomes" id="UP000245368">
    <property type="component" value="Chromosome"/>
</dbReference>
<protein>
    <submittedName>
        <fullName evidence="8">Peptidase S8</fullName>
    </submittedName>
</protein>
<keyword evidence="3 5" id="KW-0378">Hydrolase</keyword>
<dbReference type="PROSITE" id="PS51257">
    <property type="entry name" value="PROKAR_LIPOPROTEIN"/>
    <property type="match status" value="1"/>
</dbReference>
<feature type="signal peptide" evidence="6">
    <location>
        <begin position="1"/>
        <end position="21"/>
    </location>
</feature>
<evidence type="ECO:0000313" key="8">
    <source>
        <dbReference type="EMBL" id="AWN24297.1"/>
    </source>
</evidence>
<dbReference type="InterPro" id="IPR036852">
    <property type="entry name" value="Peptidase_S8/S53_dom_sf"/>
</dbReference>
<name>A0A2Z3JGK9_9DEIO</name>
<dbReference type="Gene3D" id="3.40.50.200">
    <property type="entry name" value="Peptidase S8/S53 domain"/>
    <property type="match status" value="1"/>
</dbReference>
<evidence type="ECO:0000256" key="5">
    <source>
        <dbReference type="PROSITE-ProRule" id="PRU01240"/>
    </source>
</evidence>
<reference evidence="8 9" key="1">
    <citation type="submission" date="2018-05" db="EMBL/GenBank/DDBJ databases">
        <title>Complete Genome Sequence of Deinococcus sp. strain 17bor-2.</title>
        <authorList>
            <person name="Srinivasan S."/>
        </authorList>
    </citation>
    <scope>NUCLEOTIDE SEQUENCE [LARGE SCALE GENOMIC DNA]</scope>
    <source>
        <strain evidence="8 9">17bor-2</strain>
    </source>
</reference>
<dbReference type="PRINTS" id="PR00723">
    <property type="entry name" value="SUBTILISIN"/>
</dbReference>
<dbReference type="InterPro" id="IPR000209">
    <property type="entry name" value="Peptidase_S8/S53_dom"/>
</dbReference>
<accession>A0A2Z3JGK9</accession>
<evidence type="ECO:0000259" key="7">
    <source>
        <dbReference type="Pfam" id="PF00082"/>
    </source>
</evidence>
<dbReference type="PANTHER" id="PTHR43806">
    <property type="entry name" value="PEPTIDASE S8"/>
    <property type="match status" value="1"/>
</dbReference>
<organism evidence="8 9">
    <name type="scientific">Deinococcus irradiatisoli</name>
    <dbReference type="NCBI Taxonomy" id="2202254"/>
    <lineage>
        <taxon>Bacteria</taxon>
        <taxon>Thermotogati</taxon>
        <taxon>Deinococcota</taxon>
        <taxon>Deinococci</taxon>
        <taxon>Deinococcales</taxon>
        <taxon>Deinococcaceae</taxon>
        <taxon>Deinococcus</taxon>
    </lineage>
</organism>
<proteinExistence type="inferred from homology"/>
<evidence type="ECO:0000256" key="4">
    <source>
        <dbReference type="ARBA" id="ARBA00022825"/>
    </source>
</evidence>
<feature type="active site" description="Charge relay system" evidence="5">
    <location>
        <position position="319"/>
    </location>
</feature>
<feature type="chain" id="PRO_5016254661" evidence="6">
    <location>
        <begin position="22"/>
        <end position="383"/>
    </location>
</feature>
<dbReference type="Pfam" id="PF00082">
    <property type="entry name" value="Peptidase_S8"/>
    <property type="match status" value="1"/>
</dbReference>
<dbReference type="EMBL" id="CP029494">
    <property type="protein sequence ID" value="AWN24297.1"/>
    <property type="molecule type" value="Genomic_DNA"/>
</dbReference>
<evidence type="ECO:0000256" key="3">
    <source>
        <dbReference type="ARBA" id="ARBA00022801"/>
    </source>
</evidence>
<evidence type="ECO:0000256" key="6">
    <source>
        <dbReference type="SAM" id="SignalP"/>
    </source>
</evidence>
<dbReference type="InterPro" id="IPR050131">
    <property type="entry name" value="Peptidase_S8_subtilisin-like"/>
</dbReference>
<feature type="active site" description="Charge relay system" evidence="5">
    <location>
        <position position="169"/>
    </location>
</feature>
<dbReference type="SUPFAM" id="SSF52743">
    <property type="entry name" value="Subtilisin-like"/>
    <property type="match status" value="1"/>
</dbReference>
<dbReference type="InterPro" id="IPR015500">
    <property type="entry name" value="Peptidase_S8_subtilisin-rel"/>
</dbReference>
<evidence type="ECO:0000256" key="2">
    <source>
        <dbReference type="ARBA" id="ARBA00022670"/>
    </source>
</evidence>
<dbReference type="PROSITE" id="PS00136">
    <property type="entry name" value="SUBTILASE_ASP"/>
    <property type="match status" value="1"/>
</dbReference>
<keyword evidence="4 5" id="KW-0720">Serine protease</keyword>
<sequence length="383" mass="39312">MKPIPKAALCLPFLTAALLTGCGTTTSTGQPVMQALPAGKIDTPRLTAQGDVRDMKMAEISGRIGAWAKGRIGAWAKGQEINATTRPDGLPSTFAENLPSWQSIHLAEAQNLAPHLGQGVVVAVIDTGIDPAHPMLQGHLSAPGSWYDFANGDTNPTEVPTLSNGAYGHGTAVASVILQVAPNATILPIRALDSDGYGSSINIAKAVTWAILQGAKVINISAVSNVDTTLTTVLNLAATKGVYVTLAAGNEAVDKMPYPAINASKSGDFGLRAINVGAVGGDSKMASFSNYGRDLEITAPGVDLVAAVPGGYAVASGTSFSAPVLAGTLALALGERQNLLFMGKLANQIDLMGTDISKLNPAYKADTLGNGLLNAQAFLKSVQ</sequence>
<comment type="similarity">
    <text evidence="1 5">Belongs to the peptidase S8 family.</text>
</comment>
<dbReference type="InterPro" id="IPR023827">
    <property type="entry name" value="Peptidase_S8_Asp-AS"/>
</dbReference>
<dbReference type="KEGG" id="dez:DKM44_14555"/>
<dbReference type="PROSITE" id="PS51892">
    <property type="entry name" value="SUBTILASE"/>
    <property type="match status" value="1"/>
</dbReference>
<dbReference type="OrthoDB" id="9790784at2"/>
<keyword evidence="9" id="KW-1185">Reference proteome</keyword>